<evidence type="ECO:0000259" key="6">
    <source>
        <dbReference type="Pfam" id="PF20811"/>
    </source>
</evidence>
<gene>
    <name evidence="7" type="ORF">NTJ_00921</name>
</gene>
<dbReference type="InterPro" id="IPR007724">
    <property type="entry name" value="Poly_GlycHdrlase"/>
</dbReference>
<dbReference type="Pfam" id="PF05028">
    <property type="entry name" value="PARG_cat_C"/>
    <property type="match status" value="1"/>
</dbReference>
<evidence type="ECO:0000259" key="5">
    <source>
        <dbReference type="Pfam" id="PF05028"/>
    </source>
</evidence>
<accession>A0ABN7A9Z1</accession>
<keyword evidence="3" id="KW-0378">Hydrolase</keyword>
<dbReference type="PANTHER" id="PTHR12837:SF15">
    <property type="entry name" value="POLY(ADP-RIBOSE) GLYCOHYDROLASE"/>
    <property type="match status" value="1"/>
</dbReference>
<feature type="compositionally biased region" description="Polar residues" evidence="4">
    <location>
        <begin position="601"/>
        <end position="628"/>
    </location>
</feature>
<dbReference type="PANTHER" id="PTHR12837">
    <property type="entry name" value="POLY ADP-RIBOSE GLYCOHYDROLASE"/>
    <property type="match status" value="1"/>
</dbReference>
<dbReference type="Pfam" id="PF20811">
    <property type="entry name" value="PARG_cat_N"/>
    <property type="match status" value="1"/>
</dbReference>
<dbReference type="EC" id="3.2.1.143" evidence="2"/>
<protein>
    <recommendedName>
        <fullName evidence="2">poly(ADP-ribose) glycohydrolase</fullName>
        <ecNumber evidence="2">3.2.1.143</ecNumber>
    </recommendedName>
</protein>
<feature type="compositionally biased region" description="Low complexity" evidence="4">
    <location>
        <begin position="719"/>
        <end position="728"/>
    </location>
</feature>
<feature type="domain" description="PARG catalytic Macro" evidence="5">
    <location>
        <begin position="269"/>
        <end position="467"/>
    </location>
</feature>
<name>A0ABN7A9Z1_9HEMI</name>
<reference evidence="7 8" key="1">
    <citation type="submission" date="2023-09" db="EMBL/GenBank/DDBJ databases">
        <title>Nesidiocoris tenuis whole genome shotgun sequence.</title>
        <authorList>
            <person name="Shibata T."/>
            <person name="Shimoda M."/>
            <person name="Kobayashi T."/>
            <person name="Uehara T."/>
        </authorList>
    </citation>
    <scope>NUCLEOTIDE SEQUENCE [LARGE SCALE GENOMIC DNA]</scope>
    <source>
        <strain evidence="7 8">Japan</strain>
    </source>
</reference>
<keyword evidence="8" id="KW-1185">Reference proteome</keyword>
<proteinExistence type="inferred from homology"/>
<sequence length="749" mass="83749">MSNFDISADMFEDSFDAEECSWRGMPLDEIRPKHICTYPSVRSSPNHTVLFKLPISNNGHFEPHPSMRADKWDQDHVRMPHSPESMYPVSQTELKSRWQIICDTYKRPITSSRELEKAILSYNLNTKDDLVFGALHEFFNRTLDQSEMIGFFQSLLPKIVKLALEIEDKFRGSLPILAKGGNRSISMTQVQAGILLANAFLCTFPRRNSTTAQSALPSINFYRLFQCDSLDRVQQKLKCFVNYFRRIVGERPSGVVTYTRRHVRQSELPRWSNSDAKLCQLHVSSSGTIEDEGGGMMEVDFANQNVGGGVLGRGSVQEEIRFVLCPELVVARLFCESLGDTEALIVTGCERFNTYEGYGGTFTWSGDYNDSARQRDSYHRLNTIVVAIDALHNNRQSDQFKLEAIKRETNKAYAGFSFGQEGAIATGNWGCGAFNGDPLLKFLIQLMAASVCRKPIAYFTFGDEELRDKLFEMHQFLMRKDVTVGVLWRVIRAYSFLKNVSKSGESLYDYIYCTLDTGHIPDVGCPMECDTEDGPTVDNQNQKMPQEDGGPTLDVRNHQGEKTVGQSVKNDVSAELNIPEGLSSKSAANSESTSKVEIDAPSSSKLTLGTISDHGNASTKENTSTITDPVNGLAPGRLSLKREKLPKPIAPVEGLDDSTDDADLSSKRTSLKSEPMDAETCSLQTEEGRRKCIETEKKRWQAYQSAMVKFTNDSKIDNPSPTSSPSSTKRTMGKPVKRKISDYFPKSTP</sequence>
<feature type="compositionally biased region" description="Acidic residues" evidence="4">
    <location>
        <begin position="654"/>
        <end position="663"/>
    </location>
</feature>
<feature type="region of interest" description="Disordered" evidence="4">
    <location>
        <begin position="711"/>
        <end position="749"/>
    </location>
</feature>
<organism evidence="7 8">
    <name type="scientific">Nesidiocoris tenuis</name>
    <dbReference type="NCBI Taxonomy" id="355587"/>
    <lineage>
        <taxon>Eukaryota</taxon>
        <taxon>Metazoa</taxon>
        <taxon>Ecdysozoa</taxon>
        <taxon>Arthropoda</taxon>
        <taxon>Hexapoda</taxon>
        <taxon>Insecta</taxon>
        <taxon>Pterygota</taxon>
        <taxon>Neoptera</taxon>
        <taxon>Paraneoptera</taxon>
        <taxon>Hemiptera</taxon>
        <taxon>Heteroptera</taxon>
        <taxon>Panheteroptera</taxon>
        <taxon>Cimicomorpha</taxon>
        <taxon>Miridae</taxon>
        <taxon>Dicyphina</taxon>
        <taxon>Nesidiocoris</taxon>
    </lineage>
</organism>
<evidence type="ECO:0000256" key="2">
    <source>
        <dbReference type="ARBA" id="ARBA00012255"/>
    </source>
</evidence>
<comment type="similarity">
    <text evidence="1">Belongs to the poly(ADP-ribose) glycohydrolase family.</text>
</comment>
<evidence type="ECO:0000313" key="8">
    <source>
        <dbReference type="Proteomes" id="UP001307889"/>
    </source>
</evidence>
<feature type="domain" description="PARG helical" evidence="6">
    <location>
        <begin position="144"/>
        <end position="260"/>
    </location>
</feature>
<evidence type="ECO:0000256" key="3">
    <source>
        <dbReference type="ARBA" id="ARBA00022801"/>
    </source>
</evidence>
<dbReference type="EMBL" id="AP028909">
    <property type="protein sequence ID" value="BES88114.1"/>
    <property type="molecule type" value="Genomic_DNA"/>
</dbReference>
<evidence type="ECO:0000256" key="4">
    <source>
        <dbReference type="SAM" id="MobiDB-lite"/>
    </source>
</evidence>
<evidence type="ECO:0000313" key="7">
    <source>
        <dbReference type="EMBL" id="BES88114.1"/>
    </source>
</evidence>
<evidence type="ECO:0000256" key="1">
    <source>
        <dbReference type="ARBA" id="ARBA00009545"/>
    </source>
</evidence>
<feature type="compositionally biased region" description="Low complexity" evidence="4">
    <location>
        <begin position="583"/>
        <end position="595"/>
    </location>
</feature>
<dbReference type="InterPro" id="IPR046372">
    <property type="entry name" value="PARG_cat_C"/>
</dbReference>
<dbReference type="Proteomes" id="UP001307889">
    <property type="component" value="Chromosome 1"/>
</dbReference>
<feature type="region of interest" description="Disordered" evidence="4">
    <location>
        <begin position="530"/>
        <end position="683"/>
    </location>
</feature>
<dbReference type="InterPro" id="IPR048362">
    <property type="entry name" value="PARG_helical"/>
</dbReference>